<feature type="chain" id="PRO_5043019153" description="Secreted protein" evidence="1">
    <location>
        <begin position="38"/>
        <end position="341"/>
    </location>
</feature>
<evidence type="ECO:0008006" key="4">
    <source>
        <dbReference type="Google" id="ProtNLM"/>
    </source>
</evidence>
<evidence type="ECO:0000313" key="2">
    <source>
        <dbReference type="EMBL" id="KAK8784065.1"/>
    </source>
</evidence>
<accession>A0AAQ4FBL6</accession>
<keyword evidence="1" id="KW-0732">Signal</keyword>
<evidence type="ECO:0000256" key="1">
    <source>
        <dbReference type="SAM" id="SignalP"/>
    </source>
</evidence>
<comment type="caution">
    <text evidence="2">The sequence shown here is derived from an EMBL/GenBank/DDBJ whole genome shotgun (WGS) entry which is preliminary data.</text>
</comment>
<proteinExistence type="predicted"/>
<dbReference type="Proteomes" id="UP001321473">
    <property type="component" value="Unassembled WGS sequence"/>
</dbReference>
<evidence type="ECO:0000313" key="3">
    <source>
        <dbReference type="Proteomes" id="UP001321473"/>
    </source>
</evidence>
<organism evidence="2 3">
    <name type="scientific">Amblyomma americanum</name>
    <name type="common">Lone star tick</name>
    <dbReference type="NCBI Taxonomy" id="6943"/>
    <lineage>
        <taxon>Eukaryota</taxon>
        <taxon>Metazoa</taxon>
        <taxon>Ecdysozoa</taxon>
        <taxon>Arthropoda</taxon>
        <taxon>Chelicerata</taxon>
        <taxon>Arachnida</taxon>
        <taxon>Acari</taxon>
        <taxon>Parasitiformes</taxon>
        <taxon>Ixodida</taxon>
        <taxon>Ixodoidea</taxon>
        <taxon>Ixodidae</taxon>
        <taxon>Amblyomminae</taxon>
        <taxon>Amblyomma</taxon>
    </lineage>
</organism>
<dbReference type="EMBL" id="JARKHS020004887">
    <property type="protein sequence ID" value="KAK8784065.1"/>
    <property type="molecule type" value="Genomic_DNA"/>
</dbReference>
<name>A0AAQ4FBL6_AMBAM</name>
<sequence length="341" mass="38023">MNDSVQTSSTNAGNTFRPNKMLLIAATLLLLFYGGQCTNPSQNFFADNLLDFVPRDSFPLQDVGFEVDALNDRVLHVFPFELVNGTAWRFRRRVQRQGDCRKAWSAGTVTITCALSFTGLMARYGLETVVPGGEGRHLQFFVREASSGAEAASPGQSEANYFLDDQLLNYPHDSVPIPDFGLDVDVLVDDFLEYVQFEFSNGTANRFQRRVQRQGDCHSPYGQRMVCRLSFAGLTVRYGFVKASRPSGDKITTADLFVSAGSASVEMSFPRGGKSKLESFTMNSLKMTMRPPSQVLVNQDVDKVFVQKTIDNCERILWRILQTDYARALASRIAEKPSIGI</sequence>
<reference evidence="2 3" key="1">
    <citation type="journal article" date="2023" name="Arcadia Sci">
        <title>De novo assembly of a long-read Amblyomma americanum tick genome.</title>
        <authorList>
            <person name="Chou S."/>
            <person name="Poskanzer K.E."/>
            <person name="Rollins M."/>
            <person name="Thuy-Boun P.S."/>
        </authorList>
    </citation>
    <scope>NUCLEOTIDE SEQUENCE [LARGE SCALE GENOMIC DNA]</scope>
    <source>
        <strain evidence="2">F_SG_1</strain>
        <tissue evidence="2">Salivary glands</tissue>
    </source>
</reference>
<feature type="signal peptide" evidence="1">
    <location>
        <begin position="1"/>
        <end position="37"/>
    </location>
</feature>
<keyword evidence="3" id="KW-1185">Reference proteome</keyword>
<dbReference type="AlphaFoldDB" id="A0AAQ4FBL6"/>
<protein>
    <recommendedName>
        <fullName evidence="4">Secreted protein</fullName>
    </recommendedName>
</protein>
<gene>
    <name evidence="2" type="ORF">V5799_009565</name>
</gene>